<accession>A0A9Q3KJD3</accession>
<gene>
    <name evidence="1" type="ORF">O181_122435</name>
</gene>
<proteinExistence type="predicted"/>
<protein>
    <recommendedName>
        <fullName evidence="3">Myb/SANT-like domain-containing protein</fullName>
    </recommendedName>
</protein>
<dbReference type="OrthoDB" id="2414509at2759"/>
<evidence type="ECO:0000313" key="2">
    <source>
        <dbReference type="Proteomes" id="UP000765509"/>
    </source>
</evidence>
<dbReference type="EMBL" id="AVOT02113228">
    <property type="protein sequence ID" value="MBW0582720.1"/>
    <property type="molecule type" value="Genomic_DNA"/>
</dbReference>
<name>A0A9Q3KJD3_9BASI</name>
<reference evidence="1" key="1">
    <citation type="submission" date="2021-03" db="EMBL/GenBank/DDBJ databases">
        <title>Draft genome sequence of rust myrtle Austropuccinia psidii MF-1, a brazilian biotype.</title>
        <authorList>
            <person name="Quecine M.C."/>
            <person name="Pachon D.M.R."/>
            <person name="Bonatelli M.L."/>
            <person name="Correr F.H."/>
            <person name="Franceschini L.M."/>
            <person name="Leite T.F."/>
            <person name="Margarido G.R.A."/>
            <person name="Almeida C.A."/>
            <person name="Ferrarezi J.A."/>
            <person name="Labate C.A."/>
        </authorList>
    </citation>
    <scope>NUCLEOTIDE SEQUENCE</scope>
    <source>
        <strain evidence="1">MF-1</strain>
    </source>
</reference>
<organism evidence="1 2">
    <name type="scientific">Austropuccinia psidii MF-1</name>
    <dbReference type="NCBI Taxonomy" id="1389203"/>
    <lineage>
        <taxon>Eukaryota</taxon>
        <taxon>Fungi</taxon>
        <taxon>Dikarya</taxon>
        <taxon>Basidiomycota</taxon>
        <taxon>Pucciniomycotina</taxon>
        <taxon>Pucciniomycetes</taxon>
        <taxon>Pucciniales</taxon>
        <taxon>Sphaerophragmiaceae</taxon>
        <taxon>Austropuccinia</taxon>
    </lineage>
</organism>
<keyword evidence="2" id="KW-1185">Reference proteome</keyword>
<comment type="caution">
    <text evidence="1">The sequence shown here is derived from an EMBL/GenBank/DDBJ whole genome shotgun (WGS) entry which is preliminary data.</text>
</comment>
<evidence type="ECO:0008006" key="3">
    <source>
        <dbReference type="Google" id="ProtNLM"/>
    </source>
</evidence>
<sequence length="241" mass="27952">MSVLQQSGSYIPLSHGSFNKSENTTTQDNSSHQLDVVTIWDNCQETRKRKNSKVTPVDVIAKKKYKANKKSQSEKNPPFTESDFEHICDYLEEEGNYNGEFLICMIVKAYTKSSLLDLFGDSRKTFWTNKKHRFIQAFGRFTKYLNLHHTKATLHLDAWKLQQHWTTYEQKHVIYSRYTHSTVAGTSHNNSLALEKEMDLQCPCYKQMDAIFGKKSNVPATNVKHTRKQIEGKDEEPSFSE</sequence>
<evidence type="ECO:0000313" key="1">
    <source>
        <dbReference type="EMBL" id="MBW0582720.1"/>
    </source>
</evidence>
<dbReference type="Proteomes" id="UP000765509">
    <property type="component" value="Unassembled WGS sequence"/>
</dbReference>
<dbReference type="AlphaFoldDB" id="A0A9Q3KJD3"/>